<proteinExistence type="inferred from homology"/>
<dbReference type="InterPro" id="IPR001394">
    <property type="entry name" value="Peptidase_C19_UCH"/>
</dbReference>
<feature type="compositionally biased region" description="Polar residues" evidence="3">
    <location>
        <begin position="275"/>
        <end position="284"/>
    </location>
</feature>
<feature type="compositionally biased region" description="Low complexity" evidence="3">
    <location>
        <begin position="142"/>
        <end position="157"/>
    </location>
</feature>
<organism evidence="5 6">
    <name type="scientific">Elysia crispata</name>
    <name type="common">lettuce slug</name>
    <dbReference type="NCBI Taxonomy" id="231223"/>
    <lineage>
        <taxon>Eukaryota</taxon>
        <taxon>Metazoa</taxon>
        <taxon>Spiralia</taxon>
        <taxon>Lophotrochozoa</taxon>
        <taxon>Mollusca</taxon>
        <taxon>Gastropoda</taxon>
        <taxon>Heterobranchia</taxon>
        <taxon>Euthyneura</taxon>
        <taxon>Panpulmonata</taxon>
        <taxon>Sacoglossa</taxon>
        <taxon>Placobranchoidea</taxon>
        <taxon>Plakobranchidae</taxon>
        <taxon>Elysia</taxon>
    </lineage>
</organism>
<dbReference type="CDD" id="cd02674">
    <property type="entry name" value="Peptidase_C19R"/>
    <property type="match status" value="1"/>
</dbReference>
<keyword evidence="2" id="KW-0833">Ubl conjugation pathway</keyword>
<reference evidence="5" key="1">
    <citation type="journal article" date="2023" name="G3 (Bethesda)">
        <title>A reference genome for the long-term kleptoplast-retaining sea slug Elysia crispata morphotype clarki.</title>
        <authorList>
            <person name="Eastman K.E."/>
            <person name="Pendleton A.L."/>
            <person name="Shaikh M.A."/>
            <person name="Suttiyut T."/>
            <person name="Ogas R."/>
            <person name="Tomko P."/>
            <person name="Gavelis G."/>
            <person name="Widhalm J.R."/>
            <person name="Wisecaver J.H."/>
        </authorList>
    </citation>
    <scope>NUCLEOTIDE SEQUENCE</scope>
    <source>
        <strain evidence="5">ECLA1</strain>
    </source>
</reference>
<dbReference type="GO" id="GO:0006508">
    <property type="term" value="P:proteolysis"/>
    <property type="evidence" value="ECO:0007669"/>
    <property type="project" value="UniProtKB-KW"/>
</dbReference>
<gene>
    <name evidence="5" type="ORF">RRG08_052944</name>
</gene>
<comment type="catalytic activity">
    <reaction evidence="1 2">
        <text>Thiol-dependent hydrolysis of ester, thioester, amide, peptide and isopeptide bonds formed by the C-terminal Gly of ubiquitin (a 76-residue protein attached to proteins as an intracellular targeting signal).</text>
        <dbReference type="EC" id="3.4.19.12"/>
    </reaction>
</comment>
<comment type="similarity">
    <text evidence="2">Belongs to the peptidase C19 family.</text>
</comment>
<dbReference type="EC" id="3.4.19.12" evidence="2"/>
<dbReference type="GO" id="GO:0004843">
    <property type="term" value="F:cysteine-type deubiquitinase activity"/>
    <property type="evidence" value="ECO:0007669"/>
    <property type="project" value="UniProtKB-UniRule"/>
</dbReference>
<comment type="caution">
    <text evidence="5">The sequence shown here is derived from an EMBL/GenBank/DDBJ whole genome shotgun (WGS) entry which is preliminary data.</text>
</comment>
<sequence length="703" mass="76795">MPVSSRYAHAGFSTTYSTSFGSSAASIPRASSGGKSSLNNGYAQSYRSRALPSGPGPLDPHGRKLSSYNVGGGTSSPTSYEVRRNRTPNRVGPLKADHTSSFAVGVGSTGSSRYLSDHGRAGGYNNGSNYRSTSILSRPMATSYRRTSTSSNGTSGYETGGKGDDLGTTMRPLSGSRPRKSSSLVDLSNLSINSNTSSNRNRGTVGGSDRLYNDRSYGVGERAAGSSSRNSGGIGGNYHDDDIFGAGRSSGLGGGGSNYLDQERPDGTSRVRYTPSMSRETSPTGPIPVRRGVAAVLAGETESPTKSSMSNQSSSSSMSNGSYSSQQTSHSSRSSSSHLENAAAHAAPSRYYAVNVKYRDGGKIGLRNLGNTCFMNSVLQCLSNTRELLDYCLEEKYHKEINTTTSNMKGSLFKAYAQLMQSMWKEKSESYVSPNAFKTQIQKFAPRFMGYSQQDSQEFLRYLLEGLHEDVNRVTKKTAPIILDDDALEKKSDVGKAQDYWKAYLNRDNSLIVDIFVGQLKSELHFSPCRHRSVTFDPFWDLSLSIPKNRSEVNLEDCIKLFMKEEELAAEERPMCAKCKARQSCTKSFSIQRFPKILVLHLKRFSQERFGRKLSTLVDFPPNKLDLTEYAAESAGQGSRRVLYDLYAVSNHSGGTSSGHYTAYCKNPYSGDWSFFNDARVSNARSNQAVSSEAYVLFYELCS</sequence>
<feature type="compositionally biased region" description="Low complexity" evidence="3">
    <location>
        <begin position="187"/>
        <end position="202"/>
    </location>
</feature>
<evidence type="ECO:0000256" key="2">
    <source>
        <dbReference type="RuleBase" id="RU366025"/>
    </source>
</evidence>
<keyword evidence="2" id="KW-0378">Hydrolase</keyword>
<dbReference type="InterPro" id="IPR050185">
    <property type="entry name" value="Ub_carboxyl-term_hydrolase"/>
</dbReference>
<dbReference type="FunFam" id="3.90.70.10:FF:000083">
    <property type="entry name" value="Uncharacterized protein, isoform B"/>
    <property type="match status" value="1"/>
</dbReference>
<accession>A0AAE1BEP5</accession>
<dbReference type="AlphaFoldDB" id="A0AAE1BEP5"/>
<name>A0AAE1BEP5_9GAST</name>
<dbReference type="PROSITE" id="PS00972">
    <property type="entry name" value="USP_1"/>
    <property type="match status" value="1"/>
</dbReference>
<dbReference type="SUPFAM" id="SSF54001">
    <property type="entry name" value="Cysteine proteinases"/>
    <property type="match status" value="1"/>
</dbReference>
<feature type="domain" description="USP" evidence="4">
    <location>
        <begin position="364"/>
        <end position="702"/>
    </location>
</feature>
<keyword evidence="2" id="KW-0788">Thiol protease</keyword>
<dbReference type="Pfam" id="PF00443">
    <property type="entry name" value="UCH"/>
    <property type="match status" value="1"/>
</dbReference>
<keyword evidence="2" id="KW-0645">Protease</keyword>
<dbReference type="PANTHER" id="PTHR21646:SF23">
    <property type="entry name" value="UBIQUITIN CARBOXYL-TERMINAL HYDROLASE USP2"/>
    <property type="match status" value="1"/>
</dbReference>
<feature type="compositionally biased region" description="Polar residues" evidence="3">
    <location>
        <begin position="33"/>
        <end position="47"/>
    </location>
</feature>
<evidence type="ECO:0000256" key="3">
    <source>
        <dbReference type="SAM" id="MobiDB-lite"/>
    </source>
</evidence>
<dbReference type="PROSITE" id="PS50235">
    <property type="entry name" value="USP_3"/>
    <property type="match status" value="1"/>
</dbReference>
<dbReference type="Gene3D" id="3.90.70.10">
    <property type="entry name" value="Cysteine proteinases"/>
    <property type="match status" value="1"/>
</dbReference>
<dbReference type="PANTHER" id="PTHR21646">
    <property type="entry name" value="UBIQUITIN CARBOXYL-TERMINAL HYDROLASE"/>
    <property type="match status" value="1"/>
</dbReference>
<feature type="region of interest" description="Disordered" evidence="3">
    <location>
        <begin position="245"/>
        <end position="342"/>
    </location>
</feature>
<protein>
    <recommendedName>
        <fullName evidence="2">Ubiquitin carboxyl-terminal hydrolase</fullName>
        <ecNumber evidence="2">3.4.19.12</ecNumber>
    </recommendedName>
</protein>
<dbReference type="GO" id="GO:0016579">
    <property type="term" value="P:protein deubiquitination"/>
    <property type="evidence" value="ECO:0007669"/>
    <property type="project" value="InterPro"/>
</dbReference>
<dbReference type="EMBL" id="JAWDGP010000090">
    <property type="protein sequence ID" value="KAK3803772.1"/>
    <property type="molecule type" value="Genomic_DNA"/>
</dbReference>
<dbReference type="InterPro" id="IPR038765">
    <property type="entry name" value="Papain-like_cys_pep_sf"/>
</dbReference>
<keyword evidence="6" id="KW-1185">Reference proteome</keyword>
<evidence type="ECO:0000256" key="1">
    <source>
        <dbReference type="ARBA" id="ARBA00000707"/>
    </source>
</evidence>
<evidence type="ECO:0000259" key="4">
    <source>
        <dbReference type="PROSITE" id="PS50235"/>
    </source>
</evidence>
<evidence type="ECO:0000313" key="6">
    <source>
        <dbReference type="Proteomes" id="UP001283361"/>
    </source>
</evidence>
<feature type="region of interest" description="Disordered" evidence="3">
    <location>
        <begin position="139"/>
        <end position="214"/>
    </location>
</feature>
<dbReference type="Proteomes" id="UP001283361">
    <property type="component" value="Unassembled WGS sequence"/>
</dbReference>
<dbReference type="InterPro" id="IPR018200">
    <property type="entry name" value="USP_CS"/>
</dbReference>
<feature type="compositionally biased region" description="Gly residues" evidence="3">
    <location>
        <begin position="248"/>
        <end position="257"/>
    </location>
</feature>
<evidence type="ECO:0000313" key="5">
    <source>
        <dbReference type="EMBL" id="KAK3803772.1"/>
    </source>
</evidence>
<dbReference type="InterPro" id="IPR028889">
    <property type="entry name" value="USP"/>
</dbReference>
<dbReference type="PROSITE" id="PS00973">
    <property type="entry name" value="USP_2"/>
    <property type="match status" value="1"/>
</dbReference>
<feature type="compositionally biased region" description="Low complexity" evidence="3">
    <location>
        <begin position="307"/>
        <end position="342"/>
    </location>
</feature>
<feature type="region of interest" description="Disordered" evidence="3">
    <location>
        <begin position="19"/>
        <end position="98"/>
    </location>
</feature>